<protein>
    <submittedName>
        <fullName evidence="2">Putative membrane protein</fullName>
    </submittedName>
</protein>
<evidence type="ECO:0000313" key="3">
    <source>
        <dbReference type="Proteomes" id="UP000005730"/>
    </source>
</evidence>
<keyword evidence="1" id="KW-0812">Transmembrane</keyword>
<keyword evidence="1" id="KW-0472">Membrane</keyword>
<dbReference type="Gene3D" id="1.10.1760.20">
    <property type="match status" value="1"/>
</dbReference>
<dbReference type="InterPro" id="IPR014535">
    <property type="entry name" value="Hpre_diP_synt_I"/>
</dbReference>
<reference evidence="2 3" key="1">
    <citation type="submission" date="2011-10" db="EMBL/GenBank/DDBJ databases">
        <title>The Noncontiguous Finished genome of Thermanaerovibrio velox DSM 12556.</title>
        <authorList>
            <consortium name="US DOE Joint Genome Institute (JGI-PGF)"/>
            <person name="Lucas S."/>
            <person name="Copeland A."/>
            <person name="Lapidus A."/>
            <person name="Glavina del Rio T."/>
            <person name="Dalin E."/>
            <person name="Tice H."/>
            <person name="Bruce D."/>
            <person name="Goodwin L."/>
            <person name="Pitluck S."/>
            <person name="Peters L."/>
            <person name="Mikhailova N."/>
            <person name="Teshima H."/>
            <person name="Kyrpides N."/>
            <person name="Mavromatis K."/>
            <person name="Ivanova N."/>
            <person name="Markowitz V."/>
            <person name="Cheng J.-F."/>
            <person name="Hugenholtz P."/>
            <person name="Woyke T."/>
            <person name="Wu D."/>
            <person name="Spring S."/>
            <person name="Brambilla E.-M."/>
            <person name="Klenk H.-P."/>
            <person name="Eisen J.A."/>
        </authorList>
    </citation>
    <scope>NUCLEOTIDE SEQUENCE [LARGE SCALE GENOMIC DNA]</scope>
    <source>
        <strain evidence="2 3">DSM 12556</strain>
    </source>
</reference>
<gene>
    <name evidence="2" type="ORF">TheveDRAFT_1446</name>
</gene>
<dbReference type="InterPro" id="IPR010898">
    <property type="entry name" value="Hpre_diP_synth_I"/>
</dbReference>
<sequence length="173" mass="18135">MGYPSRRVTLDGLLLGAAVCVNVLEGLFPYPLPGVKLGLPNALGLAAFALWGFKDAALVSLGRVLLSGLLFSGFGLSFLCSLAGVLGALGVLGVMGRMWPERLSLRGLAQAQALAFNLAQLWVASRAVSSFHLFLSYLPIMGISSILTGFATGTMAEWLCQKIKGTEVPPPSP</sequence>
<organism evidence="2 3">
    <name type="scientific">Thermanaerovibrio velox DSM 12556</name>
    <dbReference type="NCBI Taxonomy" id="926567"/>
    <lineage>
        <taxon>Bacteria</taxon>
        <taxon>Thermotogati</taxon>
        <taxon>Synergistota</taxon>
        <taxon>Synergistia</taxon>
        <taxon>Synergistales</taxon>
        <taxon>Synergistaceae</taxon>
        <taxon>Thermanaerovibrio</taxon>
    </lineage>
</organism>
<keyword evidence="3" id="KW-1185">Reference proteome</keyword>
<dbReference type="RefSeq" id="WP_006584058.1">
    <property type="nucleotide sequence ID" value="NZ_CM001377.1"/>
</dbReference>
<feature type="transmembrane region" description="Helical" evidence="1">
    <location>
        <begin position="65"/>
        <end position="95"/>
    </location>
</feature>
<evidence type="ECO:0000313" key="2">
    <source>
        <dbReference type="EMBL" id="EHM10564.1"/>
    </source>
</evidence>
<dbReference type="Pfam" id="PF07456">
    <property type="entry name" value="Hpre_diP_synt_I"/>
    <property type="match status" value="1"/>
</dbReference>
<dbReference type="OrthoDB" id="5742at2"/>
<accession>H0UPD3</accession>
<feature type="transmembrane region" description="Helical" evidence="1">
    <location>
        <begin position="131"/>
        <end position="152"/>
    </location>
</feature>
<dbReference type="eggNOG" id="COG4769">
    <property type="taxonomic scope" value="Bacteria"/>
</dbReference>
<feature type="transmembrane region" description="Helical" evidence="1">
    <location>
        <begin position="12"/>
        <end position="30"/>
    </location>
</feature>
<dbReference type="AlphaFoldDB" id="H0UPD3"/>
<dbReference type="STRING" id="926567.TheveDRAFT_1446"/>
<dbReference type="EMBL" id="CM001377">
    <property type="protein sequence ID" value="EHM10564.1"/>
    <property type="molecule type" value="Genomic_DNA"/>
</dbReference>
<dbReference type="Proteomes" id="UP000005730">
    <property type="component" value="Chromosome"/>
</dbReference>
<dbReference type="HOGENOM" id="CLU_108933_1_1_0"/>
<keyword evidence="1" id="KW-1133">Transmembrane helix</keyword>
<evidence type="ECO:0000256" key="1">
    <source>
        <dbReference type="SAM" id="Phobius"/>
    </source>
</evidence>
<name>H0UPD3_9BACT</name>
<dbReference type="PIRSF" id="PIRSF027391">
    <property type="entry name" value="Hpre_diP_synt_I"/>
    <property type="match status" value="1"/>
</dbReference>
<proteinExistence type="predicted"/>